<dbReference type="AlphaFoldDB" id="A0A318S1A7"/>
<protein>
    <recommendedName>
        <fullName evidence="3">AhpC/TSA family protein</fullName>
    </recommendedName>
</protein>
<dbReference type="SUPFAM" id="SSF52833">
    <property type="entry name" value="Thioredoxin-like"/>
    <property type="match status" value="1"/>
</dbReference>
<organism evidence="1 2">
    <name type="scientific">Deinococcus yavapaiensis KR-236</name>
    <dbReference type="NCBI Taxonomy" id="694435"/>
    <lineage>
        <taxon>Bacteria</taxon>
        <taxon>Thermotogati</taxon>
        <taxon>Deinococcota</taxon>
        <taxon>Deinococci</taxon>
        <taxon>Deinococcales</taxon>
        <taxon>Deinococcaceae</taxon>
        <taxon>Deinococcus</taxon>
    </lineage>
</organism>
<reference evidence="1 2" key="1">
    <citation type="submission" date="2018-06" db="EMBL/GenBank/DDBJ databases">
        <title>Genomic Encyclopedia of Type Strains, Phase IV (KMG-IV): sequencing the most valuable type-strain genomes for metagenomic binning, comparative biology and taxonomic classification.</title>
        <authorList>
            <person name="Goeker M."/>
        </authorList>
    </citation>
    <scope>NUCLEOTIDE SEQUENCE [LARGE SCALE GENOMIC DNA]</scope>
    <source>
        <strain evidence="1 2">DSM 18048</strain>
    </source>
</reference>
<gene>
    <name evidence="1" type="ORF">DES52_11683</name>
</gene>
<dbReference type="EMBL" id="QJSX01000016">
    <property type="protein sequence ID" value="PYE51016.1"/>
    <property type="molecule type" value="Genomic_DNA"/>
</dbReference>
<comment type="caution">
    <text evidence="1">The sequence shown here is derived from an EMBL/GenBank/DDBJ whole genome shotgun (WGS) entry which is preliminary data.</text>
</comment>
<evidence type="ECO:0000313" key="2">
    <source>
        <dbReference type="Proteomes" id="UP000248326"/>
    </source>
</evidence>
<accession>A0A318S1A7</accession>
<keyword evidence="2" id="KW-1185">Reference proteome</keyword>
<dbReference type="Gene3D" id="3.40.30.10">
    <property type="entry name" value="Glutaredoxin"/>
    <property type="match status" value="1"/>
</dbReference>
<name>A0A318S1A7_9DEIO</name>
<evidence type="ECO:0008006" key="3">
    <source>
        <dbReference type="Google" id="ProtNLM"/>
    </source>
</evidence>
<sequence length="243" mass="27350">MFFNLECAACVTRGLPFLKRVHHEYGGRVNILAIHMARGHRLLERDQVEPTVRRFAESFANLPFPVALDLDGHIAEALQTEGTPHWLAFTVEGTLLRSVYGRQENAQTRLEYLLAELGERWRRVVPDDDEWRSAQSRVLRGDEHRVQRSGAGRRVDFVDGRGKPAFEVIGLYSMTMISGMPSPVRSWHACTSTAKFNQVAVTTDLPMRVTRAWRSSLVETSSVLRVYAPQVFVTAVGLLCASA</sequence>
<proteinExistence type="predicted"/>
<evidence type="ECO:0000313" key="1">
    <source>
        <dbReference type="EMBL" id="PYE51016.1"/>
    </source>
</evidence>
<dbReference type="Proteomes" id="UP000248326">
    <property type="component" value="Unassembled WGS sequence"/>
</dbReference>
<dbReference type="InterPro" id="IPR036249">
    <property type="entry name" value="Thioredoxin-like_sf"/>
</dbReference>